<dbReference type="InterPro" id="IPR052698">
    <property type="entry name" value="MoCofactor_Util/Proc"/>
</dbReference>
<evidence type="ECO:0000313" key="3">
    <source>
        <dbReference type="EMBL" id="WMY76586.1"/>
    </source>
</evidence>
<dbReference type="Pfam" id="PF02625">
    <property type="entry name" value="XdhC_CoxI"/>
    <property type="match status" value="1"/>
</dbReference>
<protein>
    <submittedName>
        <fullName evidence="3">XdhC family protein</fullName>
    </submittedName>
</protein>
<dbReference type="EMBL" id="CP133838">
    <property type="protein sequence ID" value="WMY76586.1"/>
    <property type="molecule type" value="Genomic_DNA"/>
</dbReference>
<feature type="domain" description="XdhC- CoxI" evidence="1">
    <location>
        <begin position="12"/>
        <end position="68"/>
    </location>
</feature>
<feature type="domain" description="XdhC Rossmann" evidence="2">
    <location>
        <begin position="106"/>
        <end position="247"/>
    </location>
</feature>
<dbReference type="InterPro" id="IPR027051">
    <property type="entry name" value="XdhC_Rossmann_dom"/>
</dbReference>
<dbReference type="InterPro" id="IPR003777">
    <property type="entry name" value="XdhC_CoxI"/>
</dbReference>
<dbReference type="Proteomes" id="UP001246690">
    <property type="component" value="Chromosome"/>
</dbReference>
<sequence>MSIFQQACLCENENRSFALIHIIESRGSTPRHSASMLVTETGETIGTIGGGMMERLVLDRTRQALADECSCVFQGRMARQGEHAVGSDCGGAMTVHIAVYPRRPSLILVGGGHVNRAIAQAAVPLNFDVHVLDTWQESLDHPDMPATCHRIYGNSFTTLISDLPLDDKSLVIIATNHQDKESLDALLPRPARFLGLLASSRKVHHFKQQLQQEGVAQEQIARLRSPVGLDIGAETPQEIAISVLAELLLDIKGAKKVASGKPEAIHADELKMATRVAM</sequence>
<name>A0ABY9SHE1_9ENTR</name>
<evidence type="ECO:0000313" key="4">
    <source>
        <dbReference type="Proteomes" id="UP001246690"/>
    </source>
</evidence>
<proteinExistence type="predicted"/>
<evidence type="ECO:0000259" key="1">
    <source>
        <dbReference type="Pfam" id="PF02625"/>
    </source>
</evidence>
<dbReference type="Gene3D" id="3.40.50.720">
    <property type="entry name" value="NAD(P)-binding Rossmann-like Domain"/>
    <property type="match status" value="1"/>
</dbReference>
<accession>A0ABY9SHE1</accession>
<gene>
    <name evidence="3" type="ORF">RHD99_11955</name>
</gene>
<keyword evidence="4" id="KW-1185">Reference proteome</keyword>
<dbReference type="RefSeq" id="WP_309879013.1">
    <property type="nucleotide sequence ID" value="NZ_CP133838.1"/>
</dbReference>
<evidence type="ECO:0000259" key="2">
    <source>
        <dbReference type="Pfam" id="PF13478"/>
    </source>
</evidence>
<reference evidence="3 4" key="1">
    <citation type="submission" date="2023-09" db="EMBL/GenBank/DDBJ databases">
        <title>Buttiauxella selenatireducens sp. nov., isolated from the rhizosphere of Cardamine hupingshanesis.</title>
        <authorList>
            <person name="Zhang S."/>
            <person name="Xu Z."/>
            <person name="Wang H."/>
            <person name="Guo Y."/>
        </authorList>
    </citation>
    <scope>NUCLEOTIDE SEQUENCE [LARGE SCALE GENOMIC DNA]</scope>
    <source>
        <strain evidence="3 4">R73</strain>
    </source>
</reference>
<dbReference type="PANTHER" id="PTHR30388">
    <property type="entry name" value="ALDEHYDE OXIDOREDUCTASE MOLYBDENUM COFACTOR ASSEMBLY PROTEIN"/>
    <property type="match status" value="1"/>
</dbReference>
<organism evidence="3 4">
    <name type="scientific">Buttiauxella selenatireducens</name>
    <dbReference type="NCBI Taxonomy" id="3073902"/>
    <lineage>
        <taxon>Bacteria</taxon>
        <taxon>Pseudomonadati</taxon>
        <taxon>Pseudomonadota</taxon>
        <taxon>Gammaproteobacteria</taxon>
        <taxon>Enterobacterales</taxon>
        <taxon>Enterobacteriaceae</taxon>
        <taxon>Buttiauxella</taxon>
    </lineage>
</organism>
<dbReference type="Pfam" id="PF13478">
    <property type="entry name" value="XdhC_C"/>
    <property type="match status" value="1"/>
</dbReference>
<dbReference type="PANTHER" id="PTHR30388:SF6">
    <property type="entry name" value="XANTHINE DEHYDROGENASE SUBUNIT A-RELATED"/>
    <property type="match status" value="1"/>
</dbReference>